<feature type="compositionally biased region" description="Polar residues" evidence="5">
    <location>
        <begin position="201"/>
        <end position="217"/>
    </location>
</feature>
<dbReference type="EMBL" id="SUNJ01010979">
    <property type="protein sequence ID" value="TPP59223.1"/>
    <property type="molecule type" value="Genomic_DNA"/>
</dbReference>
<dbReference type="Gene3D" id="1.10.510.10">
    <property type="entry name" value="Transferase(Phosphotransferase) domain 1"/>
    <property type="match status" value="1"/>
</dbReference>
<dbReference type="GO" id="GO:0005524">
    <property type="term" value="F:ATP binding"/>
    <property type="evidence" value="ECO:0007669"/>
    <property type="project" value="InterPro"/>
</dbReference>
<dbReference type="InterPro" id="IPR011009">
    <property type="entry name" value="Kinase-like_dom_sf"/>
</dbReference>
<dbReference type="Proteomes" id="UP000316759">
    <property type="component" value="Unassembled WGS sequence"/>
</dbReference>
<dbReference type="GO" id="GO:0004672">
    <property type="term" value="F:protein kinase activity"/>
    <property type="evidence" value="ECO:0007669"/>
    <property type="project" value="InterPro"/>
</dbReference>
<comment type="similarity">
    <text evidence="1">Belongs to the protein kinase superfamily.</text>
</comment>
<dbReference type="SUPFAM" id="SSF56112">
    <property type="entry name" value="Protein kinase-like (PK-like)"/>
    <property type="match status" value="1"/>
</dbReference>
<dbReference type="InterPro" id="IPR011989">
    <property type="entry name" value="ARM-like"/>
</dbReference>
<feature type="compositionally biased region" description="Polar residues" evidence="5">
    <location>
        <begin position="740"/>
        <end position="751"/>
    </location>
</feature>
<keyword evidence="8" id="KW-1185">Reference proteome</keyword>
<feature type="region of interest" description="Disordered" evidence="5">
    <location>
        <begin position="663"/>
        <end position="751"/>
    </location>
</feature>
<evidence type="ECO:0000256" key="5">
    <source>
        <dbReference type="SAM" id="MobiDB-lite"/>
    </source>
</evidence>
<evidence type="ECO:0000256" key="3">
    <source>
        <dbReference type="ARBA" id="ARBA00042347"/>
    </source>
</evidence>
<dbReference type="AlphaFoldDB" id="A0A504YDP4"/>
<dbReference type="InterPro" id="IPR051177">
    <property type="entry name" value="CIK-Related_Protein"/>
</dbReference>
<proteinExistence type="inferred from homology"/>
<feature type="compositionally biased region" description="Basic and acidic residues" evidence="5">
    <location>
        <begin position="723"/>
        <end position="733"/>
    </location>
</feature>
<name>A0A504YDP4_FASGI</name>
<dbReference type="InterPro" id="IPR016024">
    <property type="entry name" value="ARM-type_fold"/>
</dbReference>
<dbReference type="PANTHER" id="PTHR12984">
    <property type="entry name" value="SCY1-RELATED S/T PROTEIN KINASE-LIKE"/>
    <property type="match status" value="1"/>
</dbReference>
<reference evidence="7 8" key="1">
    <citation type="submission" date="2019-04" db="EMBL/GenBank/DDBJ databases">
        <title>Annotation for the trematode Fasciola gigantica.</title>
        <authorList>
            <person name="Choi Y.-J."/>
        </authorList>
    </citation>
    <scope>NUCLEOTIDE SEQUENCE [LARGE SCALE GENOMIC DNA]</scope>
    <source>
        <strain evidence="7">Uganda_cow_1</strain>
    </source>
</reference>
<feature type="compositionally biased region" description="Basic residues" evidence="5">
    <location>
        <begin position="835"/>
        <end position="848"/>
    </location>
</feature>
<feature type="region of interest" description="Disordered" evidence="5">
    <location>
        <begin position="820"/>
        <end position="863"/>
    </location>
</feature>
<evidence type="ECO:0000313" key="8">
    <source>
        <dbReference type="Proteomes" id="UP000316759"/>
    </source>
</evidence>
<dbReference type="PANTHER" id="PTHR12984:SF3">
    <property type="entry name" value="N-TERMINAL KINASE-LIKE PROTEIN"/>
    <property type="match status" value="1"/>
</dbReference>
<feature type="compositionally biased region" description="Basic and acidic residues" evidence="5">
    <location>
        <begin position="820"/>
        <end position="834"/>
    </location>
</feature>
<dbReference type="SUPFAM" id="SSF48371">
    <property type="entry name" value="ARM repeat"/>
    <property type="match status" value="1"/>
</dbReference>
<dbReference type="PROSITE" id="PS50011">
    <property type="entry name" value="PROTEIN_KINASE_DOM"/>
    <property type="match status" value="1"/>
</dbReference>
<dbReference type="OrthoDB" id="447103at2759"/>
<feature type="region of interest" description="Disordered" evidence="5">
    <location>
        <begin position="201"/>
        <end position="220"/>
    </location>
</feature>
<keyword evidence="7" id="KW-0808">Transferase</keyword>
<keyword evidence="7" id="KW-0418">Kinase</keyword>
<evidence type="ECO:0000256" key="2">
    <source>
        <dbReference type="ARBA" id="ARBA00040972"/>
    </source>
</evidence>
<sequence>MWLFTKDSTNAVSSLGLGFSSDPVAGFTFVPSSKSEYESFVFDGPYGLQWRVRRAQRRKTTEEASIFTCSLNSPLANSEHNLIADALRQTVKWMKTLRHPNILNWLAGTEFTGPKLPSEFHIATESVLPLREYLRLKADSGNFNFIASWGLHQVSRALAFLNDDAKMAHNAVRMDAIFVTTSGEWKLGGLDFVGSVGEPPQSNRTAAGFSHPTQTGNDPYLPPDGTLVDSWGLGCLIWEIFNPECTLRERSQLTATSALQRLPKSLVGGYRRLVAIPGTRGVKKRITVAQFLSQLRDAEKDGFFANQYVNTLLFLEEIQLKDSQDKSKFLSGLSEQISNFPDDVCRHKVLPHLLNDLRYGSAGVDALIPILRIIPLLTESDFEATVLPCLVQLFASPERATRVRLLEQLPNFVQNLPSKVVESQIFPPVSAGFSDANPLVREATVRAMIHLAPKLTGKLLNETLPRYIIALQTKDDQGGIRTNATVCLAKLASYFSTQVQQGVMLSAFLRVTRDPFTPSRRAAVASLAATQGYYTTEQLACKLLPCLSFLTLDPEKPIRDDAFRTIRGIIELLEQISEDPSRSDVFAKNSQTTATEAKTVNSIGLNAASTLSQWAFSALKFSSRLITSGPSTSVITNTVADGDASVSATQSPAHVILENNAKEKPQSTVQTQNPGIPKAGIKSVSARSTIEQPIPKQTPVMSRQHQTWSHDREMDDEWGSLEADIKSQDDVNEKSPYYNEEQTSSWDWNSTESNEADGAFFDYILHTGSSKSHVKSSKNSSITSKKQTTSPRSGPAKPTKVKDWDSDDFFKQVSLVDSQEALKRAAHRGTESKTKKNSTRTVKKHNSPPRKSEKIDDSGWDEW</sequence>
<accession>A0A504YDP4</accession>
<evidence type="ECO:0000256" key="1">
    <source>
        <dbReference type="ARBA" id="ARBA00038349"/>
    </source>
</evidence>
<gene>
    <name evidence="7" type="ORF">FGIG_02056</name>
</gene>
<evidence type="ECO:0000259" key="6">
    <source>
        <dbReference type="PROSITE" id="PS50011"/>
    </source>
</evidence>
<comment type="caution">
    <text evidence="7">The sequence shown here is derived from an EMBL/GenBank/DDBJ whole genome shotgun (WGS) entry which is preliminary data.</text>
</comment>
<feature type="region of interest" description="Disordered" evidence="5">
    <location>
        <begin position="771"/>
        <end position="804"/>
    </location>
</feature>
<feature type="domain" description="Protein kinase" evidence="6">
    <location>
        <begin position="35"/>
        <end position="304"/>
    </location>
</feature>
<dbReference type="Gene3D" id="3.30.200.20">
    <property type="entry name" value="Phosphorylase Kinase, domain 1"/>
    <property type="match status" value="1"/>
</dbReference>
<dbReference type="Gene3D" id="1.25.10.10">
    <property type="entry name" value="Leucine-rich Repeat Variant"/>
    <property type="match status" value="1"/>
</dbReference>
<dbReference type="STRING" id="46835.A0A504YDP4"/>
<dbReference type="InterPro" id="IPR000719">
    <property type="entry name" value="Prot_kinase_dom"/>
</dbReference>
<protein>
    <recommendedName>
        <fullName evidence="2">N-terminal kinase-like protein</fullName>
    </recommendedName>
    <alternativeName>
        <fullName evidence="3">SCY1-like protein 1</fullName>
    </alternativeName>
</protein>
<feature type="compositionally biased region" description="Low complexity" evidence="5">
    <location>
        <begin position="771"/>
        <end position="790"/>
    </location>
</feature>
<evidence type="ECO:0000313" key="7">
    <source>
        <dbReference type="EMBL" id="TPP59223.1"/>
    </source>
</evidence>
<comment type="function">
    <text evidence="4">Regulates COPI-mediated retrograde protein traffic at the interface between the Golgi apparatus and the endoplasmic reticulum. Involved in the maintenance of the Golgi apparatus morphology.</text>
</comment>
<organism evidence="7 8">
    <name type="scientific">Fasciola gigantica</name>
    <name type="common">Giant liver fluke</name>
    <dbReference type="NCBI Taxonomy" id="46835"/>
    <lineage>
        <taxon>Eukaryota</taxon>
        <taxon>Metazoa</taxon>
        <taxon>Spiralia</taxon>
        <taxon>Lophotrochozoa</taxon>
        <taxon>Platyhelminthes</taxon>
        <taxon>Trematoda</taxon>
        <taxon>Digenea</taxon>
        <taxon>Plagiorchiida</taxon>
        <taxon>Echinostomata</taxon>
        <taxon>Echinostomatoidea</taxon>
        <taxon>Fasciolidae</taxon>
        <taxon>Fasciola</taxon>
    </lineage>
</organism>
<evidence type="ECO:0000256" key="4">
    <source>
        <dbReference type="ARBA" id="ARBA00056114"/>
    </source>
</evidence>